<feature type="compositionally biased region" description="Low complexity" evidence="1">
    <location>
        <begin position="231"/>
        <end position="257"/>
    </location>
</feature>
<feature type="region of interest" description="Disordered" evidence="1">
    <location>
        <begin position="1"/>
        <end position="107"/>
    </location>
</feature>
<evidence type="ECO:0000256" key="1">
    <source>
        <dbReference type="SAM" id="MobiDB-lite"/>
    </source>
</evidence>
<organism evidence="2 3">
    <name type="scientific">Monilinia laxa</name>
    <name type="common">Brown rot fungus</name>
    <name type="synonym">Sclerotinia laxa</name>
    <dbReference type="NCBI Taxonomy" id="61186"/>
    <lineage>
        <taxon>Eukaryota</taxon>
        <taxon>Fungi</taxon>
        <taxon>Dikarya</taxon>
        <taxon>Ascomycota</taxon>
        <taxon>Pezizomycotina</taxon>
        <taxon>Leotiomycetes</taxon>
        <taxon>Helotiales</taxon>
        <taxon>Sclerotiniaceae</taxon>
        <taxon>Monilinia</taxon>
    </lineage>
</organism>
<name>A0A5N6K3Q6_MONLA</name>
<feature type="compositionally biased region" description="Basic and acidic residues" evidence="1">
    <location>
        <begin position="310"/>
        <end position="325"/>
    </location>
</feature>
<dbReference type="AlphaFoldDB" id="A0A5N6K3Q6"/>
<reference evidence="2 3" key="1">
    <citation type="submission" date="2019-06" db="EMBL/GenBank/DDBJ databases">
        <title>Genome Sequence of the Brown Rot Fungal Pathogen Monilinia laxa.</title>
        <authorList>
            <person name="De Miccolis Angelini R.M."/>
            <person name="Landi L."/>
            <person name="Abate D."/>
            <person name="Pollastro S."/>
            <person name="Romanazzi G."/>
            <person name="Faretra F."/>
        </authorList>
    </citation>
    <scope>NUCLEOTIDE SEQUENCE [LARGE SCALE GENOMIC DNA]</scope>
    <source>
        <strain evidence="2 3">Mlax316</strain>
    </source>
</reference>
<feature type="region of interest" description="Disordered" evidence="1">
    <location>
        <begin position="125"/>
        <end position="149"/>
    </location>
</feature>
<evidence type="ECO:0000313" key="2">
    <source>
        <dbReference type="EMBL" id="KAB8296951.1"/>
    </source>
</evidence>
<keyword evidence="3" id="KW-1185">Reference proteome</keyword>
<feature type="region of interest" description="Disordered" evidence="1">
    <location>
        <begin position="163"/>
        <end position="183"/>
    </location>
</feature>
<feature type="compositionally biased region" description="Polar residues" evidence="1">
    <location>
        <begin position="258"/>
        <end position="273"/>
    </location>
</feature>
<feature type="compositionally biased region" description="Polar residues" evidence="1">
    <location>
        <begin position="134"/>
        <end position="149"/>
    </location>
</feature>
<feature type="compositionally biased region" description="Basic and acidic residues" evidence="1">
    <location>
        <begin position="34"/>
        <end position="53"/>
    </location>
</feature>
<proteinExistence type="predicted"/>
<dbReference type="Proteomes" id="UP000326757">
    <property type="component" value="Unassembled WGS sequence"/>
</dbReference>
<gene>
    <name evidence="2" type="ORF">EYC80_002359</name>
</gene>
<accession>A0A5N6K3Q6</accession>
<feature type="compositionally biased region" description="Polar residues" evidence="1">
    <location>
        <begin position="170"/>
        <end position="183"/>
    </location>
</feature>
<protein>
    <submittedName>
        <fullName evidence="2">Uncharacterized protein</fullName>
    </submittedName>
</protein>
<feature type="compositionally biased region" description="Low complexity" evidence="1">
    <location>
        <begin position="274"/>
        <end position="307"/>
    </location>
</feature>
<evidence type="ECO:0000313" key="3">
    <source>
        <dbReference type="Proteomes" id="UP000326757"/>
    </source>
</evidence>
<sequence>MASNSTQFGLLSRPNVALSHRRAPRHTQSQEATQIREAREESSYIQSRKEQRANVEINQQTYLPRPSIRQPSPVPRSKSEIGSKGTIASPLGFGSRVDRGVASPHPIPTVKEKISRNVLKRKPSSIAQHAELSRPTTARTATGSPSSWGQSTVLEAGVLASTKPMPPRIETSQQARKVSISSTKDVPRVIPELDRYRTRPEQHREELNARFGSYIPYKLMTPDISPPTPMSSGLVSSGSSHKRYSGYSGSGYSASPSTRFSGSPGPSTYSRDTTPTSMSSVSPSILVPSKPSIPNRRGSSPPRNRSPLTRRRESNASNELDRVVVDSRGLPSLRESINSSSSNSTVKADGKARNKSQKKSPIPPSPPPRKSSHQFRKPPMEEMSPVRLNPNSPPMGAASSPGASPPRLPAPSILHDKSSPPRRPSRDGTPDLRSQIGDFTVLQSNFTGMKYNT</sequence>
<dbReference type="EMBL" id="VIGI01000008">
    <property type="protein sequence ID" value="KAB8296951.1"/>
    <property type="molecule type" value="Genomic_DNA"/>
</dbReference>
<comment type="caution">
    <text evidence="2">The sequence shown here is derived from an EMBL/GenBank/DDBJ whole genome shotgun (WGS) entry which is preliminary data.</text>
</comment>
<feature type="region of interest" description="Disordered" evidence="1">
    <location>
        <begin position="226"/>
        <end position="439"/>
    </location>
</feature>
<feature type="compositionally biased region" description="Basic and acidic residues" evidence="1">
    <location>
        <begin position="414"/>
        <end position="430"/>
    </location>
</feature>